<dbReference type="EMBL" id="KB310924">
    <property type="protein sequence ID" value="ELT90418.1"/>
    <property type="molecule type" value="Genomic_DNA"/>
</dbReference>
<organism evidence="3">
    <name type="scientific">Capitella teleta</name>
    <name type="common">Polychaete worm</name>
    <dbReference type="NCBI Taxonomy" id="283909"/>
    <lineage>
        <taxon>Eukaryota</taxon>
        <taxon>Metazoa</taxon>
        <taxon>Spiralia</taxon>
        <taxon>Lophotrochozoa</taxon>
        <taxon>Annelida</taxon>
        <taxon>Polychaeta</taxon>
        <taxon>Sedentaria</taxon>
        <taxon>Scolecida</taxon>
        <taxon>Capitellidae</taxon>
        <taxon>Capitella</taxon>
    </lineage>
</organism>
<name>R7T9J8_CAPTE</name>
<feature type="signal peptide" evidence="1">
    <location>
        <begin position="1"/>
        <end position="22"/>
    </location>
</feature>
<evidence type="ECO:0000313" key="3">
    <source>
        <dbReference type="EMBL" id="ELT90418.1"/>
    </source>
</evidence>
<dbReference type="Pfam" id="PF21530">
    <property type="entry name" value="Pif1_2B_dom"/>
    <property type="match status" value="1"/>
</dbReference>
<feature type="domain" description="DNA helicase Pif1-like 2B" evidence="2">
    <location>
        <begin position="66"/>
        <end position="105"/>
    </location>
</feature>
<dbReference type="InterPro" id="IPR049163">
    <property type="entry name" value="Pif1-like_2B_dom"/>
</dbReference>
<gene>
    <name evidence="3" type="ORF">CAPTEDRAFT_217069</name>
</gene>
<reference evidence="3 5" key="2">
    <citation type="journal article" date="2013" name="Nature">
        <title>Insights into bilaterian evolution from three spiralian genomes.</title>
        <authorList>
            <person name="Simakov O."/>
            <person name="Marletaz F."/>
            <person name="Cho S.J."/>
            <person name="Edsinger-Gonzales E."/>
            <person name="Havlak P."/>
            <person name="Hellsten U."/>
            <person name="Kuo D.H."/>
            <person name="Larsson T."/>
            <person name="Lv J."/>
            <person name="Arendt D."/>
            <person name="Savage R."/>
            <person name="Osoegawa K."/>
            <person name="de Jong P."/>
            <person name="Grimwood J."/>
            <person name="Chapman J.A."/>
            <person name="Shapiro H."/>
            <person name="Aerts A."/>
            <person name="Otillar R.P."/>
            <person name="Terry A.Y."/>
            <person name="Boore J.L."/>
            <person name="Grigoriev I.V."/>
            <person name="Lindberg D.R."/>
            <person name="Seaver E.C."/>
            <person name="Weisblat D.A."/>
            <person name="Putnam N.H."/>
            <person name="Rokhsar D.S."/>
        </authorList>
    </citation>
    <scope>NUCLEOTIDE SEQUENCE</scope>
    <source>
        <strain evidence="3 5">I ESC-2004</strain>
    </source>
</reference>
<evidence type="ECO:0000259" key="2">
    <source>
        <dbReference type="Pfam" id="PF21530"/>
    </source>
</evidence>
<keyword evidence="1" id="KW-0732">Signal</keyword>
<dbReference type="HOGENOM" id="CLU_1020288_0_0_1"/>
<dbReference type="EnsemblMetazoa" id="CapteT217069">
    <property type="protein sequence ID" value="CapteP217069"/>
    <property type="gene ID" value="CapteG217069"/>
</dbReference>
<keyword evidence="5" id="KW-1185">Reference proteome</keyword>
<evidence type="ECO:0000313" key="5">
    <source>
        <dbReference type="Proteomes" id="UP000014760"/>
    </source>
</evidence>
<dbReference type="EMBL" id="AMQN01031900">
    <property type="status" value="NOT_ANNOTATED_CDS"/>
    <property type="molecule type" value="Genomic_DNA"/>
</dbReference>
<protein>
    <recommendedName>
        <fullName evidence="2">DNA helicase Pif1-like 2B domain-containing protein</fullName>
    </recommendedName>
</protein>
<dbReference type="OrthoDB" id="272985at2759"/>
<proteinExistence type="predicted"/>
<sequence length="273" mass="30542">MGNLSQESVGLLCWLQWPLAVSQEQEVIRLCGDDLADQFRNRKCVEEAKGNLVTFKAQDPGDERYLAQFLVPQVLALKAGSRVILLWNIDRNAGLVNGARGRVEGFAPKVISVKFDKGHVAKMHGLAICRVTLMDHLWNLNFDATCMRMRNLIADILHLIEPIQEPLWSETVGLLNFVFCHCEKDLLARIIALLNDTTKEDPGLLSCISTPLQQAKSGMLVARLIFRTMKAVNAALSNDWLRGITTLRAKLTILEGMTDWRTSPRPRHCGAAE</sequence>
<feature type="chain" id="PRO_5008786776" description="DNA helicase Pif1-like 2B domain-containing protein" evidence="1">
    <location>
        <begin position="23"/>
        <end position="273"/>
    </location>
</feature>
<evidence type="ECO:0000313" key="4">
    <source>
        <dbReference type="EnsemblMetazoa" id="CapteP217069"/>
    </source>
</evidence>
<evidence type="ECO:0000256" key="1">
    <source>
        <dbReference type="SAM" id="SignalP"/>
    </source>
</evidence>
<dbReference type="Proteomes" id="UP000014760">
    <property type="component" value="Unassembled WGS sequence"/>
</dbReference>
<reference evidence="4" key="3">
    <citation type="submission" date="2015-06" db="UniProtKB">
        <authorList>
            <consortium name="EnsemblMetazoa"/>
        </authorList>
    </citation>
    <scope>IDENTIFICATION</scope>
</reference>
<accession>R7T9J8</accession>
<reference evidence="5" key="1">
    <citation type="submission" date="2012-12" db="EMBL/GenBank/DDBJ databases">
        <authorList>
            <person name="Hellsten U."/>
            <person name="Grimwood J."/>
            <person name="Chapman J.A."/>
            <person name="Shapiro H."/>
            <person name="Aerts A."/>
            <person name="Otillar R.P."/>
            <person name="Terry A.Y."/>
            <person name="Boore J.L."/>
            <person name="Simakov O."/>
            <person name="Marletaz F."/>
            <person name="Cho S.-J."/>
            <person name="Edsinger-Gonzales E."/>
            <person name="Havlak P."/>
            <person name="Kuo D.-H."/>
            <person name="Larsson T."/>
            <person name="Lv J."/>
            <person name="Arendt D."/>
            <person name="Savage R."/>
            <person name="Osoegawa K."/>
            <person name="de Jong P."/>
            <person name="Lindberg D.R."/>
            <person name="Seaver E.C."/>
            <person name="Weisblat D.A."/>
            <person name="Putnam N.H."/>
            <person name="Grigoriev I.V."/>
            <person name="Rokhsar D.S."/>
        </authorList>
    </citation>
    <scope>NUCLEOTIDE SEQUENCE</scope>
    <source>
        <strain evidence="5">I ESC-2004</strain>
    </source>
</reference>
<dbReference type="AlphaFoldDB" id="R7T9J8"/>